<dbReference type="GO" id="GO:0061651">
    <property type="term" value="F:Atg12 conjugating enzyme activity"/>
    <property type="evidence" value="ECO:0007669"/>
    <property type="project" value="TreeGrafter"/>
</dbReference>
<evidence type="ECO:0000256" key="6">
    <source>
        <dbReference type="ARBA" id="ARBA00029833"/>
    </source>
</evidence>
<proteinExistence type="evidence at transcript level"/>
<evidence type="ECO:0000256" key="5">
    <source>
        <dbReference type="ARBA" id="ARBA00023006"/>
    </source>
</evidence>
<dbReference type="InterPro" id="IPR007135">
    <property type="entry name" value="Atg3/Atg10"/>
</dbReference>
<dbReference type="Pfam" id="PF03987">
    <property type="entry name" value="Autophagy_act_C"/>
    <property type="match status" value="1"/>
</dbReference>
<reference evidence="7" key="1">
    <citation type="submission" date="2012-12" db="EMBL/GenBank/DDBJ databases">
        <title>Identification and characterization of a phenylalanine ammonia-lyase gene family in Isatis indigotica Fort.</title>
        <authorList>
            <person name="Liu Q."/>
            <person name="Chen J."/>
            <person name="Zhou X."/>
            <person name="Di P."/>
            <person name="Xiao Y."/>
            <person name="Xuan H."/>
            <person name="Zhang L."/>
            <person name="Chen W."/>
        </authorList>
    </citation>
    <scope>NUCLEOTIDE SEQUENCE</scope>
    <source>
        <tissue evidence="7">Salivary gland</tissue>
    </source>
</reference>
<evidence type="ECO:0000256" key="3">
    <source>
        <dbReference type="ARBA" id="ARBA00022679"/>
    </source>
</evidence>
<keyword evidence="4" id="KW-0833">Ubl conjugation pathway</keyword>
<keyword evidence="3" id="KW-0808">Transferase</keyword>
<name>A0A0K8RQH0_IXORI</name>
<organism evidence="7">
    <name type="scientific">Ixodes ricinus</name>
    <name type="common">Common tick</name>
    <name type="synonym">Acarus ricinus</name>
    <dbReference type="NCBI Taxonomy" id="34613"/>
    <lineage>
        <taxon>Eukaryota</taxon>
        <taxon>Metazoa</taxon>
        <taxon>Ecdysozoa</taxon>
        <taxon>Arthropoda</taxon>
        <taxon>Chelicerata</taxon>
        <taxon>Arachnida</taxon>
        <taxon>Acari</taxon>
        <taxon>Parasitiformes</taxon>
        <taxon>Ixodida</taxon>
        <taxon>Ixodoidea</taxon>
        <taxon>Ixodidae</taxon>
        <taxon>Ixodinae</taxon>
        <taxon>Ixodes</taxon>
    </lineage>
</organism>
<keyword evidence="5" id="KW-0072">Autophagy</keyword>
<evidence type="ECO:0000256" key="1">
    <source>
        <dbReference type="ARBA" id="ARBA00005696"/>
    </source>
</evidence>
<evidence type="ECO:0000256" key="4">
    <source>
        <dbReference type="ARBA" id="ARBA00022786"/>
    </source>
</evidence>
<protein>
    <recommendedName>
        <fullName evidence="2">Ubiquitin-like-conjugating enzyme ATG10</fullName>
    </recommendedName>
    <alternativeName>
        <fullName evidence="6">Autophagy-related protein 10</fullName>
    </alternativeName>
</protein>
<feature type="non-terminal residue" evidence="7">
    <location>
        <position position="1"/>
    </location>
</feature>
<dbReference type="Gene3D" id="3.30.1460.50">
    <property type="match status" value="1"/>
</dbReference>
<comment type="similarity">
    <text evidence="1">Belongs to the ATG10 family.</text>
</comment>
<dbReference type="GO" id="GO:0032446">
    <property type="term" value="P:protein modification by small protein conjugation"/>
    <property type="evidence" value="ECO:0007669"/>
    <property type="project" value="TreeGrafter"/>
</dbReference>
<evidence type="ECO:0000313" key="7">
    <source>
        <dbReference type="EMBL" id="JAA73128.1"/>
    </source>
</evidence>
<dbReference type="GO" id="GO:0000422">
    <property type="term" value="P:autophagy of mitochondrion"/>
    <property type="evidence" value="ECO:0007669"/>
    <property type="project" value="TreeGrafter"/>
</dbReference>
<dbReference type="PANTHER" id="PTHR14957">
    <property type="entry name" value="UBIQUITIN-LIKE-CONJUGATING ENZYME ATG10"/>
    <property type="match status" value="1"/>
</dbReference>
<evidence type="ECO:0000256" key="2">
    <source>
        <dbReference type="ARBA" id="ARBA00021099"/>
    </source>
</evidence>
<dbReference type="AlphaFoldDB" id="A0A0K8RQH0"/>
<accession>A0A0K8RQH0</accession>
<dbReference type="PANTHER" id="PTHR14957:SF1">
    <property type="entry name" value="UBIQUITIN-LIKE-CONJUGATING ENZYME ATG10"/>
    <property type="match status" value="1"/>
</dbReference>
<sequence>GRDVTSGRLLECRKIMLEWTEFQRCCREIEALSINLNDGWHFVVQQDEPGCSYLEKRSVIKAQSRHPKDVPSDDYHAADFGLKEELDCESVVEDNQEALRCVYNIVYSVSYSVPVLYFNIWKQDGSLLPLPEVWSMVPDSFQGQLKDVWWSTITQQEHPILGTPFFQLHPCKTAQLMDQLLPSQNKEHANYIVTWLSSMAPLVGLDLPNGYSALTAARQ</sequence>
<dbReference type="EMBL" id="GADI01000680">
    <property type="protein sequence ID" value="JAA73128.1"/>
    <property type="molecule type" value="mRNA"/>
</dbReference>
<dbReference type="GO" id="GO:0005829">
    <property type="term" value="C:cytosol"/>
    <property type="evidence" value="ECO:0007669"/>
    <property type="project" value="TreeGrafter"/>
</dbReference>
<dbReference type="GO" id="GO:0000045">
    <property type="term" value="P:autophagosome assembly"/>
    <property type="evidence" value="ECO:0007669"/>
    <property type="project" value="TreeGrafter"/>
</dbReference>